<comment type="caution">
    <text evidence="8">The sequence shown here is derived from an EMBL/GenBank/DDBJ whole genome shotgun (WGS) entry which is preliminary data.</text>
</comment>
<evidence type="ECO:0000256" key="5">
    <source>
        <dbReference type="SAM" id="Coils"/>
    </source>
</evidence>
<keyword evidence="4" id="KW-0472">Membrane</keyword>
<dbReference type="PROSITE" id="PS51257">
    <property type="entry name" value="PROKAR_LIPOPROTEIN"/>
    <property type="match status" value="1"/>
</dbReference>
<name>A0ABW5CBA2_9PROT</name>
<dbReference type="Gene3D" id="2.40.50.100">
    <property type="match status" value="1"/>
</dbReference>
<keyword evidence="9" id="KW-1185">Reference proteome</keyword>
<dbReference type="Gene3D" id="2.40.30.170">
    <property type="match status" value="1"/>
</dbReference>
<evidence type="ECO:0000256" key="3">
    <source>
        <dbReference type="ARBA" id="ARBA00022989"/>
    </source>
</evidence>
<dbReference type="InterPro" id="IPR058634">
    <property type="entry name" value="AaeA-lik-b-barrel"/>
</dbReference>
<dbReference type="Pfam" id="PF25917">
    <property type="entry name" value="BSH_RND"/>
    <property type="match status" value="1"/>
</dbReference>
<evidence type="ECO:0000256" key="2">
    <source>
        <dbReference type="ARBA" id="ARBA00022692"/>
    </source>
</evidence>
<evidence type="ECO:0000256" key="1">
    <source>
        <dbReference type="ARBA" id="ARBA00009477"/>
    </source>
</evidence>
<dbReference type="SUPFAM" id="SSF111369">
    <property type="entry name" value="HlyD-like secretion proteins"/>
    <property type="match status" value="1"/>
</dbReference>
<dbReference type="PANTHER" id="PTHR30367:SF1">
    <property type="entry name" value="MULTIDRUG RESISTANCE PROTEIN MDTN"/>
    <property type="match status" value="1"/>
</dbReference>
<sequence>MSWFRMVVRVAITALLTLIACDLVAALWHHYMIAPWTRDGRVRVETVEIAPEVAGVVAELRVRDNQTVHKGDVLFTIDADRFRIAADKAAAVVESRRAEAALAAAKAERRARLSDLAGSVEEKQQYASAAAMAEANVREAEAELADARLALAKTVLRSPVNGYVTNLKLRAGDYVTPGKTALVVVDKESFWVAAYFEETKLGMVRPGVPVQVQMMGYDHPARGHVESLAWGIADQNSEAGAGGLANVNPVFTWVRLAQRLPVRVVLDEVPGEIHLAAGMTCSVNVEERENLKTEAGFLPHWLKVNLF</sequence>
<evidence type="ECO:0000313" key="8">
    <source>
        <dbReference type="EMBL" id="MFD2233303.1"/>
    </source>
</evidence>
<feature type="domain" description="p-hydroxybenzoic acid efflux pump subunit AaeA-like beta-barrel" evidence="7">
    <location>
        <begin position="189"/>
        <end position="285"/>
    </location>
</feature>
<protein>
    <submittedName>
        <fullName evidence="8">Efflux RND transporter periplasmic adaptor subunit</fullName>
    </submittedName>
</protein>
<dbReference type="Proteomes" id="UP001597296">
    <property type="component" value="Unassembled WGS sequence"/>
</dbReference>
<evidence type="ECO:0000259" key="7">
    <source>
        <dbReference type="Pfam" id="PF25963"/>
    </source>
</evidence>
<reference evidence="9" key="1">
    <citation type="journal article" date="2019" name="Int. J. Syst. Evol. Microbiol.">
        <title>The Global Catalogue of Microorganisms (GCM) 10K type strain sequencing project: providing services to taxonomists for standard genome sequencing and annotation.</title>
        <authorList>
            <consortium name="The Broad Institute Genomics Platform"/>
            <consortium name="The Broad Institute Genome Sequencing Center for Infectious Disease"/>
            <person name="Wu L."/>
            <person name="Ma J."/>
        </authorList>
    </citation>
    <scope>NUCLEOTIDE SEQUENCE [LARGE SCALE GENOMIC DNA]</scope>
    <source>
        <strain evidence="9">KCTC 15012</strain>
    </source>
</reference>
<dbReference type="PANTHER" id="PTHR30367">
    <property type="entry name" value="P-HYDROXYBENZOIC ACID EFFLUX PUMP SUBUNIT AAEA-RELATED"/>
    <property type="match status" value="1"/>
</dbReference>
<proteinExistence type="inferred from homology"/>
<evidence type="ECO:0000256" key="4">
    <source>
        <dbReference type="ARBA" id="ARBA00023136"/>
    </source>
</evidence>
<keyword evidence="2" id="KW-0812">Transmembrane</keyword>
<dbReference type="RefSeq" id="WP_377315082.1">
    <property type="nucleotide sequence ID" value="NZ_JBHUIY010000008.1"/>
</dbReference>
<gene>
    <name evidence="8" type="ORF">ACFSNB_05755</name>
</gene>
<dbReference type="Pfam" id="PF25963">
    <property type="entry name" value="Beta-barrel_AAEA"/>
    <property type="match status" value="1"/>
</dbReference>
<accession>A0ABW5CBA2</accession>
<dbReference type="NCBIfam" id="TIGR01730">
    <property type="entry name" value="RND_mfp"/>
    <property type="match status" value="1"/>
</dbReference>
<dbReference type="InterPro" id="IPR050393">
    <property type="entry name" value="MFP_Efflux_Pump"/>
</dbReference>
<dbReference type="InterPro" id="IPR006143">
    <property type="entry name" value="RND_pump_MFP"/>
</dbReference>
<feature type="coiled-coil region" evidence="5">
    <location>
        <begin position="123"/>
        <end position="157"/>
    </location>
</feature>
<keyword evidence="3" id="KW-1133">Transmembrane helix</keyword>
<comment type="similarity">
    <text evidence="1">Belongs to the membrane fusion protein (MFP) (TC 8.A.1) family.</text>
</comment>
<evidence type="ECO:0000259" key="6">
    <source>
        <dbReference type="Pfam" id="PF25917"/>
    </source>
</evidence>
<organism evidence="8 9">
    <name type="scientific">Phaeospirillum tilakii</name>
    <dbReference type="NCBI Taxonomy" id="741673"/>
    <lineage>
        <taxon>Bacteria</taxon>
        <taxon>Pseudomonadati</taxon>
        <taxon>Pseudomonadota</taxon>
        <taxon>Alphaproteobacteria</taxon>
        <taxon>Rhodospirillales</taxon>
        <taxon>Rhodospirillaceae</taxon>
        <taxon>Phaeospirillum</taxon>
    </lineage>
</organism>
<dbReference type="EMBL" id="JBHUIY010000008">
    <property type="protein sequence ID" value="MFD2233303.1"/>
    <property type="molecule type" value="Genomic_DNA"/>
</dbReference>
<keyword evidence="5" id="KW-0175">Coiled coil</keyword>
<feature type="domain" description="Multidrug resistance protein MdtA-like barrel-sandwich hybrid" evidence="6">
    <location>
        <begin position="45"/>
        <end position="186"/>
    </location>
</feature>
<evidence type="ECO:0000313" key="9">
    <source>
        <dbReference type="Proteomes" id="UP001597296"/>
    </source>
</evidence>
<dbReference type="InterPro" id="IPR058625">
    <property type="entry name" value="MdtA-like_BSH"/>
</dbReference>